<evidence type="ECO:0000256" key="1">
    <source>
        <dbReference type="ARBA" id="ARBA00004141"/>
    </source>
</evidence>
<dbReference type="GO" id="GO:0055085">
    <property type="term" value="P:transmembrane transport"/>
    <property type="evidence" value="ECO:0007669"/>
    <property type="project" value="InterPro"/>
</dbReference>
<feature type="transmembrane region" description="Helical" evidence="6">
    <location>
        <begin position="248"/>
        <end position="268"/>
    </location>
</feature>
<dbReference type="InterPro" id="IPR035906">
    <property type="entry name" value="MetI-like_sf"/>
</dbReference>
<evidence type="ECO:0000313" key="8">
    <source>
        <dbReference type="EMBL" id="RBP00779.1"/>
    </source>
</evidence>
<name>A0A366EH69_9BACI</name>
<feature type="transmembrane region" description="Helical" evidence="6">
    <location>
        <begin position="45"/>
        <end position="71"/>
    </location>
</feature>
<comment type="subcellular location">
    <subcellularLocation>
        <location evidence="6">Cell membrane</location>
        <topology evidence="6">Multi-pass membrane protein</topology>
    </subcellularLocation>
    <subcellularLocation>
        <location evidence="1">Membrane</location>
        <topology evidence="1">Multi-pass membrane protein</topology>
    </subcellularLocation>
</comment>
<dbReference type="AlphaFoldDB" id="A0A366EH69"/>
<evidence type="ECO:0000256" key="4">
    <source>
        <dbReference type="ARBA" id="ARBA00022989"/>
    </source>
</evidence>
<accession>A0A366EH69</accession>
<keyword evidence="2 6" id="KW-0813">Transport</keyword>
<evidence type="ECO:0000259" key="7">
    <source>
        <dbReference type="PROSITE" id="PS50928"/>
    </source>
</evidence>
<gene>
    <name evidence="8" type="ORF">DES48_102547</name>
</gene>
<sequence length="334" mass="37689">MSKQIHLGEGEPVVPAGGAPIGLDKKPNRKLKKKSFWKRVKSQKALILMALPFVIWLLVFKYIPIAGWVMAFQNYKPQNGFFNQEWVFLDHFKELFHEPMFYRALENTLGMGILGIVFGTLSAITFALLLNEMRFVWFKKMTQTISYLPHFVSWVIVANIVTTMLSQEGPINTLLMGMGIIDNPIGFMSNPDMFWGIVTVSDVWKETGWNAIIYFAAMAGVDPQLYEAAKVDGASRWRQMWHITLPSIRPVIIVLLILNIGNLINIGFEKQMLLGNNIVADKALVIDLYALNYGIGMFRYSFGTAIGIFKSVVSIVLILIANGFAKRVGEGRVF</sequence>
<dbReference type="Gene3D" id="1.10.3720.10">
    <property type="entry name" value="MetI-like"/>
    <property type="match status" value="1"/>
</dbReference>
<dbReference type="PANTHER" id="PTHR43496">
    <property type="entry name" value="PROTEIN LPLB"/>
    <property type="match status" value="1"/>
</dbReference>
<evidence type="ECO:0000256" key="3">
    <source>
        <dbReference type="ARBA" id="ARBA00022692"/>
    </source>
</evidence>
<keyword evidence="3 6" id="KW-0812">Transmembrane</keyword>
<keyword evidence="5 6" id="KW-0472">Membrane</keyword>
<dbReference type="EMBL" id="QNRI01000002">
    <property type="protein sequence ID" value="RBP00779.1"/>
    <property type="molecule type" value="Genomic_DNA"/>
</dbReference>
<dbReference type="OrthoDB" id="9785836at2"/>
<comment type="caution">
    <text evidence="8">The sequence shown here is derived from an EMBL/GenBank/DDBJ whole genome shotgun (WGS) entry which is preliminary data.</text>
</comment>
<evidence type="ECO:0000256" key="5">
    <source>
        <dbReference type="ARBA" id="ARBA00023136"/>
    </source>
</evidence>
<keyword evidence="4 6" id="KW-1133">Transmembrane helix</keyword>
<dbReference type="Pfam" id="PF00528">
    <property type="entry name" value="BPD_transp_1"/>
    <property type="match status" value="1"/>
</dbReference>
<dbReference type="Proteomes" id="UP000252254">
    <property type="component" value="Unassembled WGS sequence"/>
</dbReference>
<feature type="transmembrane region" description="Helical" evidence="6">
    <location>
        <begin position="300"/>
        <end position="325"/>
    </location>
</feature>
<reference evidence="8 9" key="1">
    <citation type="submission" date="2018-06" db="EMBL/GenBank/DDBJ databases">
        <title>Genomic Encyclopedia of Type Strains, Phase IV (KMG-IV): sequencing the most valuable type-strain genomes for metagenomic binning, comparative biology and taxonomic classification.</title>
        <authorList>
            <person name="Goeker M."/>
        </authorList>
    </citation>
    <scope>NUCLEOTIDE SEQUENCE [LARGE SCALE GENOMIC DNA]</scope>
    <source>
        <strain evidence="8 9">DSM 15140</strain>
    </source>
</reference>
<protein>
    <submittedName>
        <fullName evidence="8">Carbohydrate ABC transporter membrane protein 1 (CUT1 family)</fullName>
    </submittedName>
</protein>
<organism evidence="8 9">
    <name type="scientific">Paraliobacillus ryukyuensis</name>
    <dbReference type="NCBI Taxonomy" id="200904"/>
    <lineage>
        <taxon>Bacteria</taxon>
        <taxon>Bacillati</taxon>
        <taxon>Bacillota</taxon>
        <taxon>Bacilli</taxon>
        <taxon>Bacillales</taxon>
        <taxon>Bacillaceae</taxon>
        <taxon>Paraliobacillus</taxon>
    </lineage>
</organism>
<evidence type="ECO:0000256" key="6">
    <source>
        <dbReference type="RuleBase" id="RU363032"/>
    </source>
</evidence>
<feature type="domain" description="ABC transmembrane type-1" evidence="7">
    <location>
        <begin position="105"/>
        <end position="321"/>
    </location>
</feature>
<dbReference type="PANTHER" id="PTHR43496:SF1">
    <property type="entry name" value="POLYGALACTURONAN_RHAMNOGALACTURONAN TRANSPORT SYSTEM PERMEASE PROTEIN YTEP"/>
    <property type="match status" value="1"/>
</dbReference>
<dbReference type="CDD" id="cd06261">
    <property type="entry name" value="TM_PBP2"/>
    <property type="match status" value="1"/>
</dbReference>
<evidence type="ECO:0000313" key="9">
    <source>
        <dbReference type="Proteomes" id="UP000252254"/>
    </source>
</evidence>
<dbReference type="PROSITE" id="PS50928">
    <property type="entry name" value="ABC_TM1"/>
    <property type="match status" value="1"/>
</dbReference>
<keyword evidence="9" id="KW-1185">Reference proteome</keyword>
<dbReference type="GO" id="GO:0005886">
    <property type="term" value="C:plasma membrane"/>
    <property type="evidence" value="ECO:0007669"/>
    <property type="project" value="UniProtKB-SubCell"/>
</dbReference>
<dbReference type="SUPFAM" id="SSF161098">
    <property type="entry name" value="MetI-like"/>
    <property type="match status" value="1"/>
</dbReference>
<dbReference type="STRING" id="200904.GCA_900168775_00806"/>
<dbReference type="InterPro" id="IPR000515">
    <property type="entry name" value="MetI-like"/>
</dbReference>
<evidence type="ECO:0000256" key="2">
    <source>
        <dbReference type="ARBA" id="ARBA00022448"/>
    </source>
</evidence>
<proteinExistence type="inferred from homology"/>
<comment type="similarity">
    <text evidence="6">Belongs to the binding-protein-dependent transport system permease family.</text>
</comment>
<feature type="transmembrane region" description="Helical" evidence="6">
    <location>
        <begin position="109"/>
        <end position="130"/>
    </location>
</feature>